<evidence type="ECO:0000313" key="3">
    <source>
        <dbReference type="EMBL" id="KAD4982113.1"/>
    </source>
</evidence>
<comment type="caution">
    <text evidence="3">The sequence shown here is derived from an EMBL/GenBank/DDBJ whole genome shotgun (WGS) entry which is preliminary data.</text>
</comment>
<organism evidence="3 4">
    <name type="scientific">Mikania micrantha</name>
    <name type="common">bitter vine</name>
    <dbReference type="NCBI Taxonomy" id="192012"/>
    <lineage>
        <taxon>Eukaryota</taxon>
        <taxon>Viridiplantae</taxon>
        <taxon>Streptophyta</taxon>
        <taxon>Embryophyta</taxon>
        <taxon>Tracheophyta</taxon>
        <taxon>Spermatophyta</taxon>
        <taxon>Magnoliopsida</taxon>
        <taxon>eudicotyledons</taxon>
        <taxon>Gunneridae</taxon>
        <taxon>Pentapetalae</taxon>
        <taxon>asterids</taxon>
        <taxon>campanulids</taxon>
        <taxon>Asterales</taxon>
        <taxon>Asteraceae</taxon>
        <taxon>Asteroideae</taxon>
        <taxon>Heliantheae alliance</taxon>
        <taxon>Eupatorieae</taxon>
        <taxon>Mikania</taxon>
    </lineage>
</organism>
<keyword evidence="2" id="KW-0732">Signal</keyword>
<feature type="signal peptide" evidence="2">
    <location>
        <begin position="1"/>
        <end position="22"/>
    </location>
</feature>
<reference evidence="3 4" key="1">
    <citation type="submission" date="2019-05" db="EMBL/GenBank/DDBJ databases">
        <title>Mikania micrantha, genome provides insights into the molecular mechanism of rapid growth.</title>
        <authorList>
            <person name="Liu B."/>
        </authorList>
    </citation>
    <scope>NUCLEOTIDE SEQUENCE [LARGE SCALE GENOMIC DNA]</scope>
    <source>
        <strain evidence="3">NLD-2019</strain>
        <tissue evidence="3">Leaf</tissue>
    </source>
</reference>
<protein>
    <recommendedName>
        <fullName evidence="5">Secreted protein</fullName>
    </recommendedName>
</protein>
<proteinExistence type="predicted"/>
<feature type="region of interest" description="Disordered" evidence="1">
    <location>
        <begin position="131"/>
        <end position="150"/>
    </location>
</feature>
<evidence type="ECO:0000256" key="1">
    <source>
        <dbReference type="SAM" id="MobiDB-lite"/>
    </source>
</evidence>
<evidence type="ECO:0008006" key="5">
    <source>
        <dbReference type="Google" id="ProtNLM"/>
    </source>
</evidence>
<gene>
    <name evidence="3" type="ORF">E3N88_18784</name>
</gene>
<accession>A0A5N6NP33</accession>
<evidence type="ECO:0000313" key="4">
    <source>
        <dbReference type="Proteomes" id="UP000326396"/>
    </source>
</evidence>
<dbReference type="Proteomes" id="UP000326396">
    <property type="component" value="Linkage Group LG18"/>
</dbReference>
<dbReference type="EMBL" id="SZYD01000010">
    <property type="protein sequence ID" value="KAD4982113.1"/>
    <property type="molecule type" value="Genomic_DNA"/>
</dbReference>
<sequence>MACACMRHWSGLLLAGLQPVAVNYRVLILEGIGRVSGSTAITLSKLTPVLRITVAAHNSEVVVASDYYGLIHSGSSLLRSLWANAFWFFAFKISFMFKQNVLTKPPNVITDSEIMPALLHSFSSEYVRTTTTTDRPTTLTGNPTTTTTGLTDHNSPVALVV</sequence>
<evidence type="ECO:0000256" key="2">
    <source>
        <dbReference type="SAM" id="SignalP"/>
    </source>
</evidence>
<name>A0A5N6NP33_9ASTR</name>
<dbReference type="AlphaFoldDB" id="A0A5N6NP33"/>
<keyword evidence="4" id="KW-1185">Reference proteome</keyword>
<feature type="chain" id="PRO_5024415526" description="Secreted protein" evidence="2">
    <location>
        <begin position="23"/>
        <end position="161"/>
    </location>
</feature>